<name>X1UQ58_9ZZZZ</name>
<organism evidence="1">
    <name type="scientific">marine sediment metagenome</name>
    <dbReference type="NCBI Taxonomy" id="412755"/>
    <lineage>
        <taxon>unclassified sequences</taxon>
        <taxon>metagenomes</taxon>
        <taxon>ecological metagenomes</taxon>
    </lineage>
</organism>
<sequence>MPKKAIGVAVVAATLSTVAILYRTLLPNTYRVEDILAVYQEHADYGDITIEYPL</sequence>
<accession>X1UQ58</accession>
<dbReference type="EMBL" id="BARW01033063">
    <property type="protein sequence ID" value="GAJ05757.1"/>
    <property type="molecule type" value="Genomic_DNA"/>
</dbReference>
<feature type="non-terminal residue" evidence="1">
    <location>
        <position position="54"/>
    </location>
</feature>
<gene>
    <name evidence="1" type="ORF">S12H4_52169</name>
</gene>
<dbReference type="AlphaFoldDB" id="X1UQ58"/>
<protein>
    <submittedName>
        <fullName evidence="1">Uncharacterized protein</fullName>
    </submittedName>
</protein>
<reference evidence="1" key="1">
    <citation type="journal article" date="2014" name="Front. Microbiol.">
        <title>High frequency of phylogenetically diverse reductive dehalogenase-homologous genes in deep subseafloor sedimentary metagenomes.</title>
        <authorList>
            <person name="Kawai M."/>
            <person name="Futagami T."/>
            <person name="Toyoda A."/>
            <person name="Takaki Y."/>
            <person name="Nishi S."/>
            <person name="Hori S."/>
            <person name="Arai W."/>
            <person name="Tsubouchi T."/>
            <person name="Morono Y."/>
            <person name="Uchiyama I."/>
            <person name="Ito T."/>
            <person name="Fujiyama A."/>
            <person name="Inagaki F."/>
            <person name="Takami H."/>
        </authorList>
    </citation>
    <scope>NUCLEOTIDE SEQUENCE</scope>
    <source>
        <strain evidence="1">Expedition CK06-06</strain>
    </source>
</reference>
<comment type="caution">
    <text evidence="1">The sequence shown here is derived from an EMBL/GenBank/DDBJ whole genome shotgun (WGS) entry which is preliminary data.</text>
</comment>
<evidence type="ECO:0000313" key="1">
    <source>
        <dbReference type="EMBL" id="GAJ05757.1"/>
    </source>
</evidence>
<proteinExistence type="predicted"/>